<comment type="caution">
    <text evidence="1">The sequence shown here is derived from an EMBL/GenBank/DDBJ whole genome shotgun (WGS) entry which is preliminary data.</text>
</comment>
<name>A0A0F8YX36_9ZZZZ</name>
<sequence>MSDVFRGLPDAAKDFLANHVPICPHCKVPWSYPKRIGSFFDSSHGTHSLFKHKLRGGETVYEFLQVVRICGNDAIFYLGLRTSG</sequence>
<accession>A0A0F8YX36</accession>
<dbReference type="EMBL" id="LAZR01054512">
    <property type="protein sequence ID" value="KKK78390.1"/>
    <property type="molecule type" value="Genomic_DNA"/>
</dbReference>
<protein>
    <submittedName>
        <fullName evidence="1">Uncharacterized protein</fullName>
    </submittedName>
</protein>
<evidence type="ECO:0000313" key="1">
    <source>
        <dbReference type="EMBL" id="KKK78390.1"/>
    </source>
</evidence>
<reference evidence="1" key="1">
    <citation type="journal article" date="2015" name="Nature">
        <title>Complex archaea that bridge the gap between prokaryotes and eukaryotes.</title>
        <authorList>
            <person name="Spang A."/>
            <person name="Saw J.H."/>
            <person name="Jorgensen S.L."/>
            <person name="Zaremba-Niedzwiedzka K."/>
            <person name="Martijn J."/>
            <person name="Lind A.E."/>
            <person name="van Eijk R."/>
            <person name="Schleper C."/>
            <person name="Guy L."/>
            <person name="Ettema T.J."/>
        </authorList>
    </citation>
    <scope>NUCLEOTIDE SEQUENCE</scope>
</reference>
<gene>
    <name evidence="1" type="ORF">LCGC14_2844100</name>
</gene>
<organism evidence="1">
    <name type="scientific">marine sediment metagenome</name>
    <dbReference type="NCBI Taxonomy" id="412755"/>
    <lineage>
        <taxon>unclassified sequences</taxon>
        <taxon>metagenomes</taxon>
        <taxon>ecological metagenomes</taxon>
    </lineage>
</organism>
<dbReference type="AlphaFoldDB" id="A0A0F8YX36"/>
<proteinExistence type="predicted"/>
<feature type="non-terminal residue" evidence="1">
    <location>
        <position position="84"/>
    </location>
</feature>